<gene>
    <name evidence="1" type="ORF">A2960_06270</name>
</gene>
<evidence type="ECO:0008006" key="3">
    <source>
        <dbReference type="Google" id="ProtNLM"/>
    </source>
</evidence>
<organism evidence="1 2">
    <name type="scientific">Candidatus Gottesmanbacteria bacterium RIFCSPLOWO2_01_FULL_39_12b</name>
    <dbReference type="NCBI Taxonomy" id="1798388"/>
    <lineage>
        <taxon>Bacteria</taxon>
        <taxon>Candidatus Gottesmaniibacteriota</taxon>
    </lineage>
</organism>
<proteinExistence type="predicted"/>
<dbReference type="Gene3D" id="3.10.450.620">
    <property type="entry name" value="JHP933, nucleotidyltransferase-like core domain"/>
    <property type="match status" value="1"/>
</dbReference>
<dbReference type="InterPro" id="IPR014942">
    <property type="entry name" value="AbiEii"/>
</dbReference>
<accession>A0A1F6AP37</accession>
<name>A0A1F6AP37_9BACT</name>
<comment type="caution">
    <text evidence="1">The sequence shown here is derived from an EMBL/GenBank/DDBJ whole genome shotgun (WGS) entry which is preliminary data.</text>
</comment>
<evidence type="ECO:0000313" key="1">
    <source>
        <dbReference type="EMBL" id="OGG26454.1"/>
    </source>
</evidence>
<dbReference type="Pfam" id="PF08843">
    <property type="entry name" value="AbiEii"/>
    <property type="match status" value="1"/>
</dbReference>
<dbReference type="Proteomes" id="UP000176609">
    <property type="component" value="Unassembled WGS sequence"/>
</dbReference>
<reference evidence="1 2" key="1">
    <citation type="journal article" date="2016" name="Nat. Commun.">
        <title>Thousands of microbial genomes shed light on interconnected biogeochemical processes in an aquifer system.</title>
        <authorList>
            <person name="Anantharaman K."/>
            <person name="Brown C.T."/>
            <person name="Hug L.A."/>
            <person name="Sharon I."/>
            <person name="Castelle C.J."/>
            <person name="Probst A.J."/>
            <person name="Thomas B.C."/>
            <person name="Singh A."/>
            <person name="Wilkins M.J."/>
            <person name="Karaoz U."/>
            <person name="Brodie E.L."/>
            <person name="Williams K.H."/>
            <person name="Hubbard S.S."/>
            <person name="Banfield J.F."/>
        </authorList>
    </citation>
    <scope>NUCLEOTIDE SEQUENCE [LARGE SCALE GENOMIC DNA]</scope>
</reference>
<evidence type="ECO:0000313" key="2">
    <source>
        <dbReference type="Proteomes" id="UP000176609"/>
    </source>
</evidence>
<dbReference type="AlphaFoldDB" id="A0A1F6AP37"/>
<protein>
    <recommendedName>
        <fullName evidence="3">Nucleotidyl transferase AbiEii/AbiGii toxin family protein</fullName>
    </recommendedName>
</protein>
<dbReference type="EMBL" id="MFJR01000009">
    <property type="protein sequence ID" value="OGG26454.1"/>
    <property type="molecule type" value="Genomic_DNA"/>
</dbReference>
<sequence>MITRDQITFLSKKYKINETVVFREYLQILFLSVLYSFPKSKDIFFKGGTAIHLIYKAPRFSEDLDFTVNSKEKDFLSFIFQIFNRLTKEYELEFKERKTISGKRFLLTAKPVIFPYKTFINLDFSFREKIIEPNKSIIETDYPVLFTSFLYHLSKEEVFAEKIRAVMTRKKGRDLYDLWYLTTQGVKANDAMAREKIKYYGLKNIDNKKIIERISEFSQNDFILDLRPFVPVNQREKLGSLFVYVKDYLRTKLL</sequence>